<comment type="caution">
    <text evidence="2">The sequence shown here is derived from an EMBL/GenBank/DDBJ whole genome shotgun (WGS) entry which is preliminary data.</text>
</comment>
<evidence type="ECO:0008006" key="4">
    <source>
        <dbReference type="Google" id="ProtNLM"/>
    </source>
</evidence>
<dbReference type="Gene3D" id="3.40.710.10">
    <property type="entry name" value="DD-peptidase/beta-lactamase superfamily"/>
    <property type="match status" value="1"/>
</dbReference>
<reference evidence="2 3" key="1">
    <citation type="submission" date="2013-12" db="EMBL/GenBank/DDBJ databases">
        <title>Annotated genome of Streptomyces scopuliridis.</title>
        <authorList>
            <person name="Olson J.B."/>
        </authorList>
    </citation>
    <scope>NUCLEOTIDE SEQUENCE [LARGE SCALE GENOMIC DNA]</scope>
    <source>
        <strain evidence="2 3">RB72</strain>
    </source>
</reference>
<keyword evidence="3" id="KW-1185">Reference proteome</keyword>
<dbReference type="GO" id="GO:0046677">
    <property type="term" value="P:response to antibiotic"/>
    <property type="evidence" value="ECO:0007669"/>
    <property type="project" value="InterPro"/>
</dbReference>
<evidence type="ECO:0000313" key="3">
    <source>
        <dbReference type="Proteomes" id="UP000245992"/>
    </source>
</evidence>
<gene>
    <name evidence="2" type="ORF">Y717_27010</name>
</gene>
<dbReference type="AlphaFoldDB" id="A0A2T7T6G7"/>
<dbReference type="Proteomes" id="UP000245992">
    <property type="component" value="Unassembled WGS sequence"/>
</dbReference>
<dbReference type="SUPFAM" id="SSF56601">
    <property type="entry name" value="beta-lactamase/transpeptidase-like"/>
    <property type="match status" value="1"/>
</dbReference>
<dbReference type="GO" id="GO:0008800">
    <property type="term" value="F:beta-lactamase activity"/>
    <property type="evidence" value="ECO:0007669"/>
    <property type="project" value="InterPro"/>
</dbReference>
<evidence type="ECO:0000313" key="2">
    <source>
        <dbReference type="EMBL" id="PVE10646.1"/>
    </source>
</evidence>
<dbReference type="InterPro" id="IPR012338">
    <property type="entry name" value="Beta-lactam/transpept-like"/>
</dbReference>
<dbReference type="InterPro" id="IPR000871">
    <property type="entry name" value="Beta-lactam_class-A"/>
</dbReference>
<name>A0A2T7T6G7_9ACTN</name>
<sequence length="302" mass="30106">MAAVVFLAVWVAMDFPPLSSGDSDAISRSGDPGWSATPVTPAAPSPPASASPSPSPSVDPDQVLSEQLAPILKATTASLSVAVLDVEDGDGADYGVRAGTTYDTASVVKVDILAALLLKAQDQGRVLTAQEKTYATSMIQVSDNASADALWQAIGGADGLDAANKRLGLTATTGGSGALWGLTQSTAADQLALLSAVFGDDSDSPLGSGSRTYIQGLMGGIAADQDWGVSAAGAVTGLKNGWLARSATGLWDINSIGRIVADGHGYLVAVLSSGSVSKEAGISLVEKAAKTAVAVSASGDSA</sequence>
<dbReference type="PANTHER" id="PTHR35333">
    <property type="entry name" value="BETA-LACTAMASE"/>
    <property type="match status" value="1"/>
</dbReference>
<proteinExistence type="predicted"/>
<dbReference type="EMBL" id="AZSP01000180">
    <property type="protein sequence ID" value="PVE10646.1"/>
    <property type="molecule type" value="Genomic_DNA"/>
</dbReference>
<dbReference type="GO" id="GO:0030655">
    <property type="term" value="P:beta-lactam antibiotic catabolic process"/>
    <property type="evidence" value="ECO:0007669"/>
    <property type="project" value="InterPro"/>
</dbReference>
<feature type="region of interest" description="Disordered" evidence="1">
    <location>
        <begin position="21"/>
        <end position="61"/>
    </location>
</feature>
<dbReference type="STRING" id="1440053.GCA_000718095_01666"/>
<protein>
    <recommendedName>
        <fullName evidence="4">Beta-lactamase</fullName>
    </recommendedName>
</protein>
<organism evidence="2 3">
    <name type="scientific">Streptomyces scopuliridis RB72</name>
    <dbReference type="NCBI Taxonomy" id="1440053"/>
    <lineage>
        <taxon>Bacteria</taxon>
        <taxon>Bacillati</taxon>
        <taxon>Actinomycetota</taxon>
        <taxon>Actinomycetes</taxon>
        <taxon>Kitasatosporales</taxon>
        <taxon>Streptomycetaceae</taxon>
        <taxon>Streptomyces</taxon>
    </lineage>
</organism>
<evidence type="ECO:0000256" key="1">
    <source>
        <dbReference type="SAM" id="MobiDB-lite"/>
    </source>
</evidence>
<dbReference type="PANTHER" id="PTHR35333:SF3">
    <property type="entry name" value="BETA-LACTAMASE-TYPE TRANSPEPTIDASE FOLD CONTAINING PROTEIN"/>
    <property type="match status" value="1"/>
</dbReference>
<accession>A0A2T7T6G7</accession>
<feature type="compositionally biased region" description="Pro residues" evidence="1">
    <location>
        <begin position="41"/>
        <end position="57"/>
    </location>
</feature>